<evidence type="ECO:0000313" key="3">
    <source>
        <dbReference type="Proteomes" id="UP000321899"/>
    </source>
</evidence>
<dbReference type="AlphaFoldDB" id="A0A5S5MFA2"/>
<dbReference type="Gene3D" id="3.40.50.300">
    <property type="entry name" value="P-loop containing nucleotide triphosphate hydrolases"/>
    <property type="match status" value="1"/>
</dbReference>
<organism evidence="2 3">
    <name type="scientific">Desulfobotulus mexicanus</name>
    <dbReference type="NCBI Taxonomy" id="2586642"/>
    <lineage>
        <taxon>Bacteria</taxon>
        <taxon>Pseudomonadati</taxon>
        <taxon>Thermodesulfobacteriota</taxon>
        <taxon>Desulfobacteria</taxon>
        <taxon>Desulfobacterales</taxon>
        <taxon>Desulfobacteraceae</taxon>
        <taxon>Desulfobotulus</taxon>
    </lineage>
</organism>
<sequence>MSFHIRTKILDNAYLKYGFTVFKTKYSDVRVYTIQQGHFYNAEIVPLISNANIQRIEHELQSIGYSTRVQKYSRDADAHQTLFDVFFQILPSRNRLLNLCRKFKTNQTKYLGFDYSYVPAPFEVESSSISKIGEKEIIETIASVFSEDGPHIVFLEAAAGFGKTCTAVEILSWILTHKNDVIPIFTELSRNRGARIFRYVLLDEIDRNFTLPSIAVTDEIRHGRIPLIVDGFDELLTKKSKDSDIDDDFLDSEPMLDTIASLLQNQAKILVTTRRTAVFTSQNFEEWVERLEAKGCSVHRIILQTPRIDDWLGKRKKKKLQNSGVPIEQLSNPVLLSFLEKQSEEYFNNICSNPDEIVNFYFKAMLLREKKRQDLRIEPEDQILILKSIASSLLKQDITMDTPDSIRSTIYNDINNVKIINKACDLYIGSEKVNIDEVIDKLLVHALLDRVPIKNLIGFINDFILGTLQGELISEGSDYAGSDGQIDRIVTAFSAQSKTKRKKLWDMLELVRLAGEPQLRLIVDLNLLGRPNGLFENATFEEVKFENISFAKDSHFSNCTFSKCIFSSCIFELNFFSNDIGFCECIFRNCSNVVTIDANAKFWERGCLFNSSTSLEELFKELNAHENRDYIHDLDLSKDILERFWPPGRPNATLRKRTSTLYKGTPPNKHRLISKAIEELVQRELLLPQKDNSYILNIKENYDEIKTILTNE</sequence>
<dbReference type="EMBL" id="VDMB01000012">
    <property type="protein sequence ID" value="TYT74368.1"/>
    <property type="molecule type" value="Genomic_DNA"/>
</dbReference>
<protein>
    <recommendedName>
        <fullName evidence="1">NACHT-associated inactive Restriction Endonuclease 2 domain-containing protein</fullName>
    </recommendedName>
</protein>
<feature type="domain" description="NACHT-associated inactive Restriction Endonuclease 2" evidence="1">
    <location>
        <begin position="10"/>
        <end position="124"/>
    </location>
</feature>
<evidence type="ECO:0000259" key="1">
    <source>
        <dbReference type="Pfam" id="PF22723"/>
    </source>
</evidence>
<proteinExistence type="predicted"/>
<dbReference type="RefSeq" id="WP_139448996.1">
    <property type="nucleotide sequence ID" value="NZ_VDMB01000012.1"/>
</dbReference>
<dbReference type="Pfam" id="PF22723">
    <property type="entry name" value="NA-iREase2"/>
    <property type="match status" value="1"/>
</dbReference>
<name>A0A5S5MFA2_9BACT</name>
<dbReference type="InterPro" id="IPR027417">
    <property type="entry name" value="P-loop_NTPase"/>
</dbReference>
<gene>
    <name evidence="2" type="ORF">FIM25_10425</name>
</gene>
<dbReference type="OrthoDB" id="6845386at2"/>
<dbReference type="SUPFAM" id="SSF52540">
    <property type="entry name" value="P-loop containing nucleoside triphosphate hydrolases"/>
    <property type="match status" value="1"/>
</dbReference>
<dbReference type="InterPro" id="IPR055007">
    <property type="entry name" value="NA-iREase2_dom"/>
</dbReference>
<evidence type="ECO:0000313" key="2">
    <source>
        <dbReference type="EMBL" id="TYT74368.1"/>
    </source>
</evidence>
<accession>A0A5S5MFA2</accession>
<keyword evidence="3" id="KW-1185">Reference proteome</keyword>
<dbReference type="Proteomes" id="UP000321899">
    <property type="component" value="Unassembled WGS sequence"/>
</dbReference>
<comment type="caution">
    <text evidence="2">The sequence shown here is derived from an EMBL/GenBank/DDBJ whole genome shotgun (WGS) entry which is preliminary data.</text>
</comment>
<reference evidence="2 3" key="1">
    <citation type="submission" date="2019-06" db="EMBL/GenBank/DDBJ databases">
        <title>Desulfobotulus mexicanus sp. nov., a novel sulfate-reducing bacterium isolated from the sediment of an alkaline crater lake in Mexico.</title>
        <authorList>
            <person name="Hirschler-Rea A."/>
        </authorList>
    </citation>
    <scope>NUCLEOTIDE SEQUENCE [LARGE SCALE GENOMIC DNA]</scope>
    <source>
        <strain evidence="2 3">PAR22N</strain>
    </source>
</reference>